<proteinExistence type="predicted"/>
<accession>A0A0A9GT27</accession>
<organism evidence="1">
    <name type="scientific">Arundo donax</name>
    <name type="common">Giant reed</name>
    <name type="synonym">Donax arundinaceus</name>
    <dbReference type="NCBI Taxonomy" id="35708"/>
    <lineage>
        <taxon>Eukaryota</taxon>
        <taxon>Viridiplantae</taxon>
        <taxon>Streptophyta</taxon>
        <taxon>Embryophyta</taxon>
        <taxon>Tracheophyta</taxon>
        <taxon>Spermatophyta</taxon>
        <taxon>Magnoliopsida</taxon>
        <taxon>Liliopsida</taxon>
        <taxon>Poales</taxon>
        <taxon>Poaceae</taxon>
        <taxon>PACMAD clade</taxon>
        <taxon>Arundinoideae</taxon>
        <taxon>Arundineae</taxon>
        <taxon>Arundo</taxon>
    </lineage>
</organism>
<protein>
    <submittedName>
        <fullName evidence="1">Uncharacterized protein</fullName>
    </submittedName>
</protein>
<dbReference type="AlphaFoldDB" id="A0A0A9GT27"/>
<dbReference type="EMBL" id="GBRH01174178">
    <property type="protein sequence ID" value="JAE23718.1"/>
    <property type="molecule type" value="Transcribed_RNA"/>
</dbReference>
<evidence type="ECO:0000313" key="1">
    <source>
        <dbReference type="EMBL" id="JAE23718.1"/>
    </source>
</evidence>
<sequence>MQIGLQLFCRSKRDLSHSAKEHKSSCPKY</sequence>
<name>A0A0A9GT27_ARUDO</name>
<reference evidence="1" key="2">
    <citation type="journal article" date="2015" name="Data Brief">
        <title>Shoot transcriptome of the giant reed, Arundo donax.</title>
        <authorList>
            <person name="Barrero R.A."/>
            <person name="Guerrero F.D."/>
            <person name="Moolhuijzen P."/>
            <person name="Goolsby J.A."/>
            <person name="Tidwell J."/>
            <person name="Bellgard S.E."/>
            <person name="Bellgard M.I."/>
        </authorList>
    </citation>
    <scope>NUCLEOTIDE SEQUENCE</scope>
    <source>
        <tissue evidence="1">Shoot tissue taken approximately 20 cm above the soil surface</tissue>
    </source>
</reference>
<reference evidence="1" key="1">
    <citation type="submission" date="2014-09" db="EMBL/GenBank/DDBJ databases">
        <authorList>
            <person name="Magalhaes I.L.F."/>
            <person name="Oliveira U."/>
            <person name="Santos F.R."/>
            <person name="Vidigal T.H.D.A."/>
            <person name="Brescovit A.D."/>
            <person name="Santos A.J."/>
        </authorList>
    </citation>
    <scope>NUCLEOTIDE SEQUENCE</scope>
    <source>
        <tissue evidence="1">Shoot tissue taken approximately 20 cm above the soil surface</tissue>
    </source>
</reference>